<dbReference type="EMBL" id="OY731405">
    <property type="protein sequence ID" value="CAJ1972007.1"/>
    <property type="molecule type" value="Genomic_DNA"/>
</dbReference>
<accession>A0AA86VKT2</accession>
<keyword evidence="2" id="KW-1185">Reference proteome</keyword>
<dbReference type="Gramene" id="rna-AYBTSS11_LOCUS24019">
    <property type="protein sequence ID" value="CAJ1972007.1"/>
    <property type="gene ID" value="gene-AYBTSS11_LOCUS24019"/>
</dbReference>
<protein>
    <submittedName>
        <fullName evidence="1">Uncharacterized protein</fullName>
    </submittedName>
</protein>
<sequence>VVRFIPNPPVLVEGIKQKIKQNLRESSALNRSIHKYACSNLIIKNSTSQMDTSTDIEEDLLLLLCKANE</sequence>
<dbReference type="Proteomes" id="UP001189624">
    <property type="component" value="Chromosome 8"/>
</dbReference>
<evidence type="ECO:0000313" key="1">
    <source>
        <dbReference type="EMBL" id="CAJ1972007.1"/>
    </source>
</evidence>
<evidence type="ECO:0000313" key="2">
    <source>
        <dbReference type="Proteomes" id="UP001189624"/>
    </source>
</evidence>
<gene>
    <name evidence="1" type="ORF">AYBTSS11_LOCUS24019</name>
</gene>
<dbReference type="AlphaFoldDB" id="A0AA86VKT2"/>
<organism evidence="1 2">
    <name type="scientific">Sphenostylis stenocarpa</name>
    <dbReference type="NCBI Taxonomy" id="92480"/>
    <lineage>
        <taxon>Eukaryota</taxon>
        <taxon>Viridiplantae</taxon>
        <taxon>Streptophyta</taxon>
        <taxon>Embryophyta</taxon>
        <taxon>Tracheophyta</taxon>
        <taxon>Spermatophyta</taxon>
        <taxon>Magnoliopsida</taxon>
        <taxon>eudicotyledons</taxon>
        <taxon>Gunneridae</taxon>
        <taxon>Pentapetalae</taxon>
        <taxon>rosids</taxon>
        <taxon>fabids</taxon>
        <taxon>Fabales</taxon>
        <taxon>Fabaceae</taxon>
        <taxon>Papilionoideae</taxon>
        <taxon>50 kb inversion clade</taxon>
        <taxon>NPAAA clade</taxon>
        <taxon>indigoferoid/millettioid clade</taxon>
        <taxon>Phaseoleae</taxon>
        <taxon>Sphenostylis</taxon>
    </lineage>
</organism>
<proteinExistence type="predicted"/>
<feature type="non-terminal residue" evidence="1">
    <location>
        <position position="1"/>
    </location>
</feature>
<reference evidence="1" key="1">
    <citation type="submission" date="2023-10" db="EMBL/GenBank/DDBJ databases">
        <authorList>
            <person name="Domelevo Entfellner J.-B."/>
        </authorList>
    </citation>
    <scope>NUCLEOTIDE SEQUENCE</scope>
</reference>
<name>A0AA86VKT2_9FABA</name>